<dbReference type="InterPro" id="IPR014721">
    <property type="entry name" value="Ribsml_uS5_D2-typ_fold_subgr"/>
</dbReference>
<dbReference type="OrthoDB" id="285104at2759"/>
<comment type="similarity">
    <text evidence="1 5">Belongs to the universal ribosomal protein uS9 family.</text>
</comment>
<dbReference type="PROSITE" id="PS50088">
    <property type="entry name" value="ANK_REPEAT"/>
    <property type="match status" value="2"/>
</dbReference>
<dbReference type="InterPro" id="IPR020574">
    <property type="entry name" value="Ribosomal_uS9_CS"/>
</dbReference>
<gene>
    <name evidence="7" type="primary">RPS16</name>
    <name evidence="7" type="ORF">AK812_SmicGene6187</name>
</gene>
<dbReference type="PANTHER" id="PTHR21569:SF16">
    <property type="entry name" value="RIBOSOMAL PROTEIN S16"/>
    <property type="match status" value="1"/>
</dbReference>
<feature type="region of interest" description="Disordered" evidence="6">
    <location>
        <begin position="244"/>
        <end position="265"/>
    </location>
</feature>
<dbReference type="InterPro" id="IPR036770">
    <property type="entry name" value="Ankyrin_rpt-contain_sf"/>
</dbReference>
<sequence>MVEEAEAPAGGSKQEKVQCFGRKKTAVAVALVRTGRGQVRLNGCPLHTVKPDILRVKVYEPLLLLGKDRCSKVDIRLRVKGGGFTGQIYALRQAVAKGIVAYYQKYIDEASKKEIKDILMAYDRSLIVADPRRCEPKKPQCAMAAVIHELVMSCDLQGIKAAIKDMQQDGLDVQEEVNSHEFGRRGARSPVHAAAVRGRAEILQYLLKVKADPNNADDAGTTSMHFAADLGHSRVAYHLLQAGGDPSRRNGFGSRPTDKLVNNSWDTPEVLQGKDQIRRMIAGEHLPYEALRPEPDAPAEDKAVVSPVTSPSRRHRGGGA</sequence>
<comment type="caution">
    <text evidence="7">The sequence shown here is derived from an EMBL/GenBank/DDBJ whole genome shotgun (WGS) entry which is preliminary data.</text>
</comment>
<evidence type="ECO:0000313" key="8">
    <source>
        <dbReference type="Proteomes" id="UP000186817"/>
    </source>
</evidence>
<evidence type="ECO:0000256" key="5">
    <source>
        <dbReference type="RuleBase" id="RU003815"/>
    </source>
</evidence>
<dbReference type="GO" id="GO:0022627">
    <property type="term" value="C:cytosolic small ribosomal subunit"/>
    <property type="evidence" value="ECO:0007669"/>
    <property type="project" value="TreeGrafter"/>
</dbReference>
<dbReference type="GO" id="GO:0003723">
    <property type="term" value="F:RNA binding"/>
    <property type="evidence" value="ECO:0007669"/>
    <property type="project" value="TreeGrafter"/>
</dbReference>
<dbReference type="SUPFAM" id="SSF48403">
    <property type="entry name" value="Ankyrin repeat"/>
    <property type="match status" value="1"/>
</dbReference>
<reference evidence="7 8" key="1">
    <citation type="submission" date="2016-02" db="EMBL/GenBank/DDBJ databases">
        <title>Genome analysis of coral dinoflagellate symbionts highlights evolutionary adaptations to a symbiotic lifestyle.</title>
        <authorList>
            <person name="Aranda M."/>
            <person name="Li Y."/>
            <person name="Liew Y.J."/>
            <person name="Baumgarten S."/>
            <person name="Simakov O."/>
            <person name="Wilson M."/>
            <person name="Piel J."/>
            <person name="Ashoor H."/>
            <person name="Bougouffa S."/>
            <person name="Bajic V.B."/>
            <person name="Ryu T."/>
            <person name="Ravasi T."/>
            <person name="Bayer T."/>
            <person name="Micklem G."/>
            <person name="Kim H."/>
            <person name="Bhak J."/>
            <person name="Lajeunesse T.C."/>
            <person name="Voolstra C.R."/>
        </authorList>
    </citation>
    <scope>NUCLEOTIDE SEQUENCE [LARGE SCALE GENOMIC DNA]</scope>
    <source>
        <strain evidence="7 8">CCMP2467</strain>
    </source>
</reference>
<dbReference type="SMART" id="SM00248">
    <property type="entry name" value="ANK"/>
    <property type="match status" value="2"/>
</dbReference>
<evidence type="ECO:0000313" key="7">
    <source>
        <dbReference type="EMBL" id="OLQ10143.1"/>
    </source>
</evidence>
<protein>
    <submittedName>
        <fullName evidence="7">40S ribosomal protein S16</fullName>
    </submittedName>
</protein>
<feature type="repeat" description="ANK" evidence="4">
    <location>
        <begin position="186"/>
        <end position="218"/>
    </location>
</feature>
<dbReference type="Pfam" id="PF00380">
    <property type="entry name" value="Ribosomal_S9"/>
    <property type="match status" value="1"/>
</dbReference>
<evidence type="ECO:0000256" key="6">
    <source>
        <dbReference type="SAM" id="MobiDB-lite"/>
    </source>
</evidence>
<feature type="repeat" description="ANK" evidence="4">
    <location>
        <begin position="219"/>
        <end position="251"/>
    </location>
</feature>
<organism evidence="7 8">
    <name type="scientific">Symbiodinium microadriaticum</name>
    <name type="common">Dinoflagellate</name>
    <name type="synonym">Zooxanthella microadriatica</name>
    <dbReference type="NCBI Taxonomy" id="2951"/>
    <lineage>
        <taxon>Eukaryota</taxon>
        <taxon>Sar</taxon>
        <taxon>Alveolata</taxon>
        <taxon>Dinophyceae</taxon>
        <taxon>Suessiales</taxon>
        <taxon>Symbiodiniaceae</taxon>
        <taxon>Symbiodinium</taxon>
    </lineage>
</organism>
<evidence type="ECO:0000256" key="1">
    <source>
        <dbReference type="ARBA" id="ARBA00005251"/>
    </source>
</evidence>
<keyword evidence="4" id="KW-0040">ANK repeat</keyword>
<dbReference type="Gene3D" id="1.25.40.20">
    <property type="entry name" value="Ankyrin repeat-containing domain"/>
    <property type="match status" value="1"/>
</dbReference>
<name>A0A1Q9ERT8_SYMMI</name>
<dbReference type="InterPro" id="IPR020568">
    <property type="entry name" value="Ribosomal_Su5_D2-typ_SF"/>
</dbReference>
<dbReference type="InterPro" id="IPR000754">
    <property type="entry name" value="Ribosomal_uS9"/>
</dbReference>
<proteinExistence type="inferred from homology"/>
<accession>A0A1Q9ERT8</accession>
<feature type="region of interest" description="Disordered" evidence="6">
    <location>
        <begin position="288"/>
        <end position="320"/>
    </location>
</feature>
<dbReference type="GO" id="GO:0003735">
    <property type="term" value="F:structural constituent of ribosome"/>
    <property type="evidence" value="ECO:0007669"/>
    <property type="project" value="InterPro"/>
</dbReference>
<dbReference type="Proteomes" id="UP000186817">
    <property type="component" value="Unassembled WGS sequence"/>
</dbReference>
<dbReference type="GO" id="GO:0006412">
    <property type="term" value="P:translation"/>
    <property type="evidence" value="ECO:0007669"/>
    <property type="project" value="InterPro"/>
</dbReference>
<dbReference type="PROSITE" id="PS50297">
    <property type="entry name" value="ANK_REP_REGION"/>
    <property type="match status" value="2"/>
</dbReference>
<dbReference type="EMBL" id="LSRX01000083">
    <property type="protein sequence ID" value="OLQ10143.1"/>
    <property type="molecule type" value="Genomic_DNA"/>
</dbReference>
<evidence type="ECO:0000256" key="4">
    <source>
        <dbReference type="PROSITE-ProRule" id="PRU00023"/>
    </source>
</evidence>
<keyword evidence="8" id="KW-1185">Reference proteome</keyword>
<dbReference type="AlphaFoldDB" id="A0A1Q9ERT8"/>
<dbReference type="PROSITE" id="PS00360">
    <property type="entry name" value="RIBOSOMAL_S9"/>
    <property type="match status" value="1"/>
</dbReference>
<keyword evidence="3 5" id="KW-0687">Ribonucleoprotein</keyword>
<evidence type="ECO:0000256" key="2">
    <source>
        <dbReference type="ARBA" id="ARBA00022980"/>
    </source>
</evidence>
<keyword evidence="2 5" id="KW-0689">Ribosomal protein</keyword>
<dbReference type="GO" id="GO:0000462">
    <property type="term" value="P:maturation of SSU-rRNA from tricistronic rRNA transcript (SSU-rRNA, 5.8S rRNA, LSU-rRNA)"/>
    <property type="evidence" value="ECO:0007669"/>
    <property type="project" value="TreeGrafter"/>
</dbReference>
<dbReference type="Gene3D" id="3.30.230.10">
    <property type="match status" value="1"/>
</dbReference>
<dbReference type="Pfam" id="PF12796">
    <property type="entry name" value="Ank_2"/>
    <property type="match status" value="1"/>
</dbReference>
<feature type="compositionally biased region" description="Basic and acidic residues" evidence="6">
    <location>
        <begin position="291"/>
        <end position="303"/>
    </location>
</feature>
<evidence type="ECO:0000256" key="3">
    <source>
        <dbReference type="ARBA" id="ARBA00023274"/>
    </source>
</evidence>
<dbReference type="PANTHER" id="PTHR21569">
    <property type="entry name" value="RIBOSOMAL PROTEIN S9"/>
    <property type="match status" value="1"/>
</dbReference>
<dbReference type="InterPro" id="IPR002110">
    <property type="entry name" value="Ankyrin_rpt"/>
</dbReference>
<dbReference type="SUPFAM" id="SSF54211">
    <property type="entry name" value="Ribosomal protein S5 domain 2-like"/>
    <property type="match status" value="1"/>
</dbReference>